<dbReference type="PANTHER" id="PTHR12126:SF11">
    <property type="entry name" value="NADH DEHYDROGENASE [UBIQUINONE] 1 ALPHA SUBCOMPLEX SUBUNIT 9, MITOCHONDRIAL"/>
    <property type="match status" value="1"/>
</dbReference>
<dbReference type="InterPro" id="IPR023393">
    <property type="entry name" value="START-like_dom_sf"/>
</dbReference>
<sequence>MHVLVTGATGYIGGRLVPRLLRHGHRVRVFVRDPGRVLSRPWADQVEVAQGDLNDRDTLVAALEGMDAAYYMVHAMGGRDDFADTDRRWANTFVEAARSVDPELRTIYLGGLQPPAEGAGQPSKHLTSRAEVGEILRDGLRATLEFRAGPVIGSGSASFEMVRYLTERLPAMIAPKWIRNPVQPVGIRDVLGYLIGALERPDATGVVEIGADRLTFRQMMLQYAEVRGLHRVIVPVPVLAPSLAARWVGFVTPIPNSLAVPLVEGVVRPVLADTTRAESLFPEVQPMAYRDAVELAIQRTWEGRVITRWSGSLGSSPAYRFEDSEGMAQEVRTRSVAAGPEAVYRAFASLGGRRGWRVWDRLWTLRGLLDQVMGGPGLRRGRRHPVDLEPGEAVDFWRVEEARPPELLRLRAEMKVPGRAWLQWEAVPEGPGKTKLVQTAFFAPSGLSGTLYWYALYPAHRFIFTDLIDAVAEDAEAGRPEAE</sequence>
<dbReference type="Pfam" id="PF11066">
    <property type="entry name" value="DUF2867"/>
    <property type="match status" value="1"/>
</dbReference>
<dbReference type="Proteomes" id="UP001484239">
    <property type="component" value="Unassembled WGS sequence"/>
</dbReference>
<evidence type="ECO:0000259" key="1">
    <source>
        <dbReference type="Pfam" id="PF13460"/>
    </source>
</evidence>
<dbReference type="Gene3D" id="3.30.530.20">
    <property type="match status" value="1"/>
</dbReference>
<dbReference type="InterPro" id="IPR036291">
    <property type="entry name" value="NAD(P)-bd_dom_sf"/>
</dbReference>
<dbReference type="SUPFAM" id="SSF55961">
    <property type="entry name" value="Bet v1-like"/>
    <property type="match status" value="1"/>
</dbReference>
<feature type="domain" description="NAD(P)-binding" evidence="1">
    <location>
        <begin position="7"/>
        <end position="99"/>
    </location>
</feature>
<accession>A0ABU9E7N4</accession>
<gene>
    <name evidence="2" type="ORF">WI372_03125</name>
</gene>
<name>A0ABU9E7N4_9BACT</name>
<dbReference type="SUPFAM" id="SSF51735">
    <property type="entry name" value="NAD(P)-binding Rossmann-fold domains"/>
    <property type="match status" value="1"/>
</dbReference>
<comment type="caution">
    <text evidence="2">The sequence shown here is derived from an EMBL/GenBank/DDBJ whole genome shotgun (WGS) entry which is preliminary data.</text>
</comment>
<protein>
    <submittedName>
        <fullName evidence="2">DUF2867 domain-containing protein</fullName>
    </submittedName>
</protein>
<dbReference type="InterPro" id="IPR051207">
    <property type="entry name" value="ComplexI_NDUFA9_subunit"/>
</dbReference>
<proteinExistence type="predicted"/>
<dbReference type="PANTHER" id="PTHR12126">
    <property type="entry name" value="NADH-UBIQUINONE OXIDOREDUCTASE 39 KDA SUBUNIT-RELATED"/>
    <property type="match status" value="1"/>
</dbReference>
<dbReference type="RefSeq" id="WP_405277837.1">
    <property type="nucleotide sequence ID" value="NZ_CP144380.1"/>
</dbReference>
<keyword evidence="3" id="KW-1185">Reference proteome</keyword>
<dbReference type="InterPro" id="IPR021295">
    <property type="entry name" value="DUF2867"/>
</dbReference>
<dbReference type="EMBL" id="JBBHLI010000001">
    <property type="protein sequence ID" value="MEK9499975.1"/>
    <property type="molecule type" value="Genomic_DNA"/>
</dbReference>
<dbReference type="Pfam" id="PF13460">
    <property type="entry name" value="NAD_binding_10"/>
    <property type="match status" value="1"/>
</dbReference>
<evidence type="ECO:0000313" key="2">
    <source>
        <dbReference type="EMBL" id="MEK9499975.1"/>
    </source>
</evidence>
<reference evidence="2 3" key="1">
    <citation type="submission" date="2024-02" db="EMBL/GenBank/DDBJ databases">
        <title>A novel Gemmatimonadota bacterium.</title>
        <authorList>
            <person name="Du Z.-J."/>
            <person name="Ye Y.-Q."/>
        </authorList>
    </citation>
    <scope>NUCLEOTIDE SEQUENCE [LARGE SCALE GENOMIC DNA]</scope>
    <source>
        <strain evidence="2 3">DH-20</strain>
    </source>
</reference>
<evidence type="ECO:0000313" key="3">
    <source>
        <dbReference type="Proteomes" id="UP001484239"/>
    </source>
</evidence>
<dbReference type="Gene3D" id="3.40.50.720">
    <property type="entry name" value="NAD(P)-binding Rossmann-like Domain"/>
    <property type="match status" value="1"/>
</dbReference>
<organism evidence="2 3">
    <name type="scientific">Gaopeijia maritima</name>
    <dbReference type="NCBI Taxonomy" id="3119007"/>
    <lineage>
        <taxon>Bacteria</taxon>
        <taxon>Pseudomonadati</taxon>
        <taxon>Gemmatimonadota</taxon>
        <taxon>Longimicrobiia</taxon>
        <taxon>Gaopeijiales</taxon>
        <taxon>Gaopeijiaceae</taxon>
        <taxon>Gaopeijia</taxon>
    </lineage>
</organism>
<dbReference type="InterPro" id="IPR016040">
    <property type="entry name" value="NAD(P)-bd_dom"/>
</dbReference>